<evidence type="ECO:0000313" key="4">
    <source>
        <dbReference type="Proteomes" id="UP000693970"/>
    </source>
</evidence>
<gene>
    <name evidence="3" type="ORF">IV203_028077</name>
</gene>
<keyword evidence="1" id="KW-0732">Signal</keyword>
<dbReference type="GO" id="GO:0005516">
    <property type="term" value="F:calmodulin binding"/>
    <property type="evidence" value="ECO:0007669"/>
    <property type="project" value="InterPro"/>
</dbReference>
<feature type="domain" description="Calcium/calmodulin-dependent protein kinase II association-domain" evidence="2">
    <location>
        <begin position="209"/>
        <end position="327"/>
    </location>
</feature>
<evidence type="ECO:0000313" key="3">
    <source>
        <dbReference type="EMBL" id="KAG7370331.1"/>
    </source>
</evidence>
<dbReference type="Pfam" id="PF08332">
    <property type="entry name" value="CaMKII_AD"/>
    <property type="match status" value="4"/>
</dbReference>
<dbReference type="OrthoDB" id="36616at2759"/>
<feature type="signal peptide" evidence="1">
    <location>
        <begin position="1"/>
        <end position="17"/>
    </location>
</feature>
<feature type="domain" description="Calcium/calmodulin-dependent protein kinase II association-domain" evidence="2">
    <location>
        <begin position="478"/>
        <end position="593"/>
    </location>
</feature>
<keyword evidence="3" id="KW-0808">Transferase</keyword>
<dbReference type="NCBIfam" id="TIGR02246">
    <property type="entry name" value="SgcJ/EcaC family oxidoreductase"/>
    <property type="match status" value="4"/>
</dbReference>
<proteinExistence type="predicted"/>
<keyword evidence="4" id="KW-1185">Reference proteome</keyword>
<feature type="domain" description="Calcium/calmodulin-dependent protein kinase II association-domain" evidence="2">
    <location>
        <begin position="343"/>
        <end position="461"/>
    </location>
</feature>
<name>A0A9K3Q4F8_9STRA</name>
<comment type="caution">
    <text evidence="3">The sequence shown here is derived from an EMBL/GenBank/DDBJ whole genome shotgun (WGS) entry which is preliminary data.</text>
</comment>
<protein>
    <submittedName>
        <fullName evidence="3">Calcium/calmodulin dependent protein kinase II association-domain containing protein</fullName>
    </submittedName>
</protein>
<sequence length="612" mass="67276">MMLKIAILSVLAVSATAFTNTAPITTTSTSSRSKGAVVVPSTIRLPSFGLYASVADKVTSATAEKKSSSSQKKSDITPDQVRALFGLWNDALATGDSRIVASRYAPGATLLPTVSDIPRTDFDSIKDYFDSFLLKKPQGTILEGYVRIGDGWAQDNGIYEFTMGATGDVVKARYSFMYVQDPVDGKWKIGHHHSSQMPEGITVAQKIDKNQVRNLFKLWNDALATLDPSAVAARYTKDAVLLPTVSDIPRDTPAKITDYFTKFCQLEPQGTILQSFVQIGTNWCKDSGIYEFKMGATGATVKARYTFIYKYEDGQWKIAHHHSSQMPEEVEPKTKAGANVLSQQQVRDLFLLWNGALATLDPKKVAARYAKKSILLPTVSDEPRSTAAGITDYFVNFLKKKPQGQILEGMVRAGDGWAQDAGVYEFTMGNDGSKVLARYSFVYVFEDGEWKIAHHHSSVMPEGFLNAPKGEVLSDEAVRDLFQLWNKALATGDPAQVAARYSKNAILLPTVSDTPRKTKESITDYFVSFLKNKPQGVITQGVTMAGEDWCEDAGVYEFTMGATGDKVLARYSFVYVKEDGEWKIAHHHSSAMPEGMMAAANKIKALEAILSK</sequence>
<keyword evidence="3" id="KW-0418">Kinase</keyword>
<dbReference type="GO" id="GO:0004683">
    <property type="term" value="F:calcium/calmodulin-dependent protein kinase activity"/>
    <property type="evidence" value="ECO:0007669"/>
    <property type="project" value="InterPro"/>
</dbReference>
<feature type="chain" id="PRO_5039952723" evidence="1">
    <location>
        <begin position="18"/>
        <end position="612"/>
    </location>
</feature>
<evidence type="ECO:0000259" key="2">
    <source>
        <dbReference type="Pfam" id="PF08332"/>
    </source>
</evidence>
<dbReference type="AlphaFoldDB" id="A0A9K3Q4F8"/>
<dbReference type="EMBL" id="JAGRRH010000005">
    <property type="protein sequence ID" value="KAG7370331.1"/>
    <property type="molecule type" value="Genomic_DNA"/>
</dbReference>
<dbReference type="InterPro" id="IPR013543">
    <property type="entry name" value="Ca/CaM-dep_prot_kinase-assoc"/>
</dbReference>
<evidence type="ECO:0000256" key="1">
    <source>
        <dbReference type="SAM" id="SignalP"/>
    </source>
</evidence>
<accession>A0A9K3Q4F8</accession>
<reference evidence="3" key="2">
    <citation type="submission" date="2021-04" db="EMBL/GenBank/DDBJ databases">
        <authorList>
            <person name="Podell S."/>
        </authorList>
    </citation>
    <scope>NUCLEOTIDE SEQUENCE</scope>
    <source>
        <strain evidence="3">Hildebrandi</strain>
    </source>
</reference>
<feature type="domain" description="Calcium/calmodulin-dependent protein kinase II association-domain" evidence="2">
    <location>
        <begin position="81"/>
        <end position="198"/>
    </location>
</feature>
<organism evidence="3 4">
    <name type="scientific">Nitzschia inconspicua</name>
    <dbReference type="NCBI Taxonomy" id="303405"/>
    <lineage>
        <taxon>Eukaryota</taxon>
        <taxon>Sar</taxon>
        <taxon>Stramenopiles</taxon>
        <taxon>Ochrophyta</taxon>
        <taxon>Bacillariophyta</taxon>
        <taxon>Bacillariophyceae</taxon>
        <taxon>Bacillariophycidae</taxon>
        <taxon>Bacillariales</taxon>
        <taxon>Bacillariaceae</taxon>
        <taxon>Nitzschia</taxon>
    </lineage>
</organism>
<dbReference type="Proteomes" id="UP000693970">
    <property type="component" value="Unassembled WGS sequence"/>
</dbReference>
<reference evidence="3" key="1">
    <citation type="journal article" date="2021" name="Sci. Rep.">
        <title>Diploid genomic architecture of Nitzschia inconspicua, an elite biomass production diatom.</title>
        <authorList>
            <person name="Oliver A."/>
            <person name="Podell S."/>
            <person name="Pinowska A."/>
            <person name="Traller J.C."/>
            <person name="Smith S.R."/>
            <person name="McClure R."/>
            <person name="Beliaev A."/>
            <person name="Bohutskyi P."/>
            <person name="Hill E.A."/>
            <person name="Rabines A."/>
            <person name="Zheng H."/>
            <person name="Allen L.Z."/>
            <person name="Kuo A."/>
            <person name="Grigoriev I.V."/>
            <person name="Allen A.E."/>
            <person name="Hazlebeck D."/>
            <person name="Allen E.E."/>
        </authorList>
    </citation>
    <scope>NUCLEOTIDE SEQUENCE</scope>
    <source>
        <strain evidence="3">Hildebrandi</strain>
    </source>
</reference>
<dbReference type="InterPro" id="IPR011944">
    <property type="entry name" value="Steroid_delta5-4_isomerase"/>
</dbReference>